<keyword evidence="3" id="KW-0132">Cell division</keyword>
<dbReference type="SUPFAM" id="SSF47823">
    <property type="entry name" value="lambda integrase-like, N-terminal domain"/>
    <property type="match status" value="1"/>
</dbReference>
<dbReference type="InterPro" id="IPR011010">
    <property type="entry name" value="DNA_brk_join_enz"/>
</dbReference>
<dbReference type="SUPFAM" id="SSF56349">
    <property type="entry name" value="DNA breaking-rejoining enzymes"/>
    <property type="match status" value="1"/>
</dbReference>
<dbReference type="GO" id="GO:0051301">
    <property type="term" value="P:cell division"/>
    <property type="evidence" value="ECO:0007669"/>
    <property type="project" value="UniProtKB-KW"/>
</dbReference>
<evidence type="ECO:0000256" key="4">
    <source>
        <dbReference type="ARBA" id="ARBA00022829"/>
    </source>
</evidence>
<organism evidence="12">
    <name type="scientific">marine metagenome</name>
    <dbReference type="NCBI Taxonomy" id="408172"/>
    <lineage>
        <taxon>unclassified sequences</taxon>
        <taxon>metagenomes</taxon>
        <taxon>ecological metagenomes</taxon>
    </lineage>
</organism>
<evidence type="ECO:0008006" key="13">
    <source>
        <dbReference type="Google" id="ProtNLM"/>
    </source>
</evidence>
<keyword evidence="7" id="KW-0233">DNA recombination</keyword>
<dbReference type="PANTHER" id="PTHR30349">
    <property type="entry name" value="PHAGE INTEGRASE-RELATED"/>
    <property type="match status" value="1"/>
</dbReference>
<dbReference type="InterPro" id="IPR010998">
    <property type="entry name" value="Integrase_recombinase_N"/>
</dbReference>
<dbReference type="GO" id="GO:0006310">
    <property type="term" value="P:DNA recombination"/>
    <property type="evidence" value="ECO:0007669"/>
    <property type="project" value="UniProtKB-KW"/>
</dbReference>
<reference evidence="12" key="1">
    <citation type="submission" date="2018-05" db="EMBL/GenBank/DDBJ databases">
        <authorList>
            <person name="Lanie J.A."/>
            <person name="Ng W.-L."/>
            <person name="Kazmierczak K.M."/>
            <person name="Andrzejewski T.M."/>
            <person name="Davidsen T.M."/>
            <person name="Wayne K.J."/>
            <person name="Tettelin H."/>
            <person name="Glass J.I."/>
            <person name="Rusch D."/>
            <person name="Podicherti R."/>
            <person name="Tsui H.-C.T."/>
            <person name="Winkler M.E."/>
        </authorList>
    </citation>
    <scope>NUCLEOTIDE SEQUENCE</scope>
</reference>
<dbReference type="CDD" id="cd00798">
    <property type="entry name" value="INT_XerDC_C"/>
    <property type="match status" value="1"/>
</dbReference>
<feature type="domain" description="Tyr recombinase" evidence="10">
    <location>
        <begin position="96"/>
        <end position="278"/>
    </location>
</feature>
<evidence type="ECO:0000256" key="9">
    <source>
        <dbReference type="SAM" id="MobiDB-lite"/>
    </source>
</evidence>
<gene>
    <name evidence="12" type="ORF">METZ01_LOCUS133779</name>
</gene>
<keyword evidence="4" id="KW-0159">Chromosome partition</keyword>
<evidence type="ECO:0000256" key="8">
    <source>
        <dbReference type="ARBA" id="ARBA00023306"/>
    </source>
</evidence>
<dbReference type="Gene3D" id="1.10.443.10">
    <property type="entry name" value="Intergrase catalytic core"/>
    <property type="match status" value="1"/>
</dbReference>
<dbReference type="InterPro" id="IPR023009">
    <property type="entry name" value="Tyrosine_recombinase_XerC/XerD"/>
</dbReference>
<proteinExistence type="inferred from homology"/>
<evidence type="ECO:0000259" key="11">
    <source>
        <dbReference type="PROSITE" id="PS51900"/>
    </source>
</evidence>
<dbReference type="InterPro" id="IPR013762">
    <property type="entry name" value="Integrase-like_cat_sf"/>
</dbReference>
<feature type="domain" description="Core-binding (CB)" evidence="11">
    <location>
        <begin position="1"/>
        <end position="73"/>
    </location>
</feature>
<evidence type="ECO:0000256" key="6">
    <source>
        <dbReference type="ARBA" id="ARBA00023125"/>
    </source>
</evidence>
<dbReference type="GO" id="GO:0005737">
    <property type="term" value="C:cytoplasm"/>
    <property type="evidence" value="ECO:0007669"/>
    <property type="project" value="UniProtKB-SubCell"/>
</dbReference>
<dbReference type="InterPro" id="IPR004107">
    <property type="entry name" value="Integrase_SAM-like_N"/>
</dbReference>
<keyword evidence="2" id="KW-0963">Cytoplasm</keyword>
<evidence type="ECO:0000256" key="1">
    <source>
        <dbReference type="ARBA" id="ARBA00004496"/>
    </source>
</evidence>
<feature type="region of interest" description="Disordered" evidence="9">
    <location>
        <begin position="279"/>
        <end position="308"/>
    </location>
</feature>
<dbReference type="AlphaFoldDB" id="A0A381YV78"/>
<keyword evidence="5" id="KW-0229">DNA integration</keyword>
<keyword evidence="6" id="KW-0238">DNA-binding</keyword>
<name>A0A381YV78_9ZZZZ</name>
<dbReference type="GO" id="GO:0015074">
    <property type="term" value="P:DNA integration"/>
    <property type="evidence" value="ECO:0007669"/>
    <property type="project" value="UniProtKB-KW"/>
</dbReference>
<keyword evidence="8" id="KW-0131">Cell cycle</keyword>
<protein>
    <recommendedName>
        <fullName evidence="13">Tyrosine recombinase XerD</fullName>
    </recommendedName>
</protein>
<dbReference type="GO" id="GO:0007059">
    <property type="term" value="P:chromosome segregation"/>
    <property type="evidence" value="ECO:0007669"/>
    <property type="project" value="UniProtKB-KW"/>
</dbReference>
<accession>A0A381YV78</accession>
<dbReference type="Pfam" id="PF00589">
    <property type="entry name" value="Phage_integrase"/>
    <property type="match status" value="1"/>
</dbReference>
<dbReference type="PROSITE" id="PS51898">
    <property type="entry name" value="TYR_RECOMBINASE"/>
    <property type="match status" value="1"/>
</dbReference>
<dbReference type="PROSITE" id="PS51900">
    <property type="entry name" value="CB"/>
    <property type="match status" value="1"/>
</dbReference>
<sequence length="308" mass="34742">MSENTERVYLADLRSFRKYLADEKLGLADMDRQTLRGYLAWLATEGKGEQQGYARVSVARKLTVVRSFYRFLVQEGLFRSTPVPSGQSFKVKIVKSLPDFLGQREAARLMDAPDESTVHGIRDKAILETLYACGVRLAEIHGLDLTDVNFSRHEILVRGKGSKERLVLFGGPTGEALRRYINESRRDLVSKPTQALFLNRYGERLSRRSFEKLVSSYSAQAGTRADVRPHTLRHTFATHMLEGGADLRVIQELLGHSSPTTTQVYTHVTKQEALTAYLKHHPRADEPARRTTPEEPEAEEPVSTGKDT</sequence>
<dbReference type="InterPro" id="IPR002104">
    <property type="entry name" value="Integrase_catalytic"/>
</dbReference>
<comment type="subcellular location">
    <subcellularLocation>
        <location evidence="1">Cytoplasm</location>
    </subcellularLocation>
</comment>
<dbReference type="HAMAP" id="MF_01808">
    <property type="entry name" value="Recomb_XerC_XerD"/>
    <property type="match status" value="1"/>
</dbReference>
<evidence type="ECO:0000256" key="3">
    <source>
        <dbReference type="ARBA" id="ARBA00022618"/>
    </source>
</evidence>
<dbReference type="Gene3D" id="1.10.150.130">
    <property type="match status" value="1"/>
</dbReference>
<dbReference type="Pfam" id="PF02899">
    <property type="entry name" value="Phage_int_SAM_1"/>
    <property type="match status" value="1"/>
</dbReference>
<dbReference type="InterPro" id="IPR050090">
    <property type="entry name" value="Tyrosine_recombinase_XerCD"/>
</dbReference>
<feature type="compositionally biased region" description="Basic and acidic residues" evidence="9">
    <location>
        <begin position="283"/>
        <end position="293"/>
    </location>
</feature>
<dbReference type="GO" id="GO:0003677">
    <property type="term" value="F:DNA binding"/>
    <property type="evidence" value="ECO:0007669"/>
    <property type="project" value="UniProtKB-KW"/>
</dbReference>
<evidence type="ECO:0000256" key="2">
    <source>
        <dbReference type="ARBA" id="ARBA00022490"/>
    </source>
</evidence>
<dbReference type="InterPro" id="IPR044068">
    <property type="entry name" value="CB"/>
</dbReference>
<dbReference type="EMBL" id="UINC01019147">
    <property type="protein sequence ID" value="SVA80925.1"/>
    <property type="molecule type" value="Genomic_DNA"/>
</dbReference>
<evidence type="ECO:0000259" key="10">
    <source>
        <dbReference type="PROSITE" id="PS51898"/>
    </source>
</evidence>
<dbReference type="PANTHER" id="PTHR30349:SF77">
    <property type="entry name" value="TYROSINE RECOMBINASE XERC"/>
    <property type="match status" value="1"/>
</dbReference>
<evidence type="ECO:0000256" key="5">
    <source>
        <dbReference type="ARBA" id="ARBA00022908"/>
    </source>
</evidence>
<evidence type="ECO:0000256" key="7">
    <source>
        <dbReference type="ARBA" id="ARBA00023172"/>
    </source>
</evidence>
<evidence type="ECO:0000313" key="12">
    <source>
        <dbReference type="EMBL" id="SVA80925.1"/>
    </source>
</evidence>